<dbReference type="RefSeq" id="YP_010084865.1">
    <property type="nucleotide sequence ID" value="NC_055165.1"/>
</dbReference>
<evidence type="ECO:0000259" key="1">
    <source>
        <dbReference type="PROSITE" id="PS50969"/>
    </source>
</evidence>
<protein>
    <submittedName>
        <fullName evidence="2">Haloacid dehalogenase-like hydrolase</fullName>
    </submittedName>
</protein>
<dbReference type="SUPFAM" id="SSF56784">
    <property type="entry name" value="HAD-like"/>
    <property type="match status" value="1"/>
</dbReference>
<dbReference type="Pfam" id="PF03031">
    <property type="entry name" value="NIF"/>
    <property type="match status" value="1"/>
</dbReference>
<dbReference type="GO" id="GO:0016787">
    <property type="term" value="F:hydrolase activity"/>
    <property type="evidence" value="ECO:0007669"/>
    <property type="project" value="UniProtKB-KW"/>
</dbReference>
<evidence type="ECO:0000313" key="2">
    <source>
        <dbReference type="EMBL" id="ATE87122.1"/>
    </source>
</evidence>
<dbReference type="KEGG" id="vg:65099885"/>
<evidence type="ECO:0000313" key="3">
    <source>
        <dbReference type="Proteomes" id="UP000297192"/>
    </source>
</evidence>
<name>A0A291B0U8_9VIRU</name>
<dbReference type="EMBL" id="MF599468">
    <property type="protein sequence ID" value="ATE87122.1"/>
    <property type="molecule type" value="Genomic_DNA"/>
</dbReference>
<dbReference type="PANTHER" id="PTHR12210">
    <property type="entry name" value="DULLARD PROTEIN PHOSPHATASE"/>
    <property type="match status" value="1"/>
</dbReference>
<dbReference type="SMART" id="SM00577">
    <property type="entry name" value="CPDc"/>
    <property type="match status" value="1"/>
</dbReference>
<dbReference type="InterPro" id="IPR004274">
    <property type="entry name" value="FCP1_dom"/>
</dbReference>
<dbReference type="InterPro" id="IPR023214">
    <property type="entry name" value="HAD_sf"/>
</dbReference>
<gene>
    <name evidence="2" type="primary">113L</name>
</gene>
<dbReference type="InterPro" id="IPR050365">
    <property type="entry name" value="TIM50"/>
</dbReference>
<keyword evidence="3" id="KW-1185">Reference proteome</keyword>
<reference evidence="2" key="2">
    <citation type="journal article" date="2017" name="Sci. Rep.">
        <title>Characterization of a new member of Iridoviridae, Shrimp hemocyte iridescent virus (SHIV), found in white leg shrimp (Litopenaeus vannamei).</title>
        <authorList>
            <person name="Qiu L."/>
            <person name="Chen M.M."/>
            <person name="Wan X.Y."/>
            <person name="Li C."/>
            <person name="Zhang Q.L."/>
            <person name="Wang R.Y."/>
            <person name="Cheng D.Y."/>
            <person name="Dong X."/>
            <person name="Yang B."/>
            <person name="Wang X.H."/>
            <person name="Xiang J.H."/>
            <person name="Huang J."/>
        </authorList>
    </citation>
    <scope>NUCLEOTIDE SEQUENCE [LARGE SCALE GENOMIC DNA]</scope>
    <source>
        <strain evidence="2">20141215</strain>
    </source>
</reference>
<dbReference type="PROSITE" id="PS50969">
    <property type="entry name" value="FCP1"/>
    <property type="match status" value="1"/>
</dbReference>
<dbReference type="GeneID" id="65099885"/>
<feature type="domain" description="FCP1 homology" evidence="1">
    <location>
        <begin position="2"/>
        <end position="181"/>
    </location>
</feature>
<dbReference type="Gene3D" id="3.40.50.1000">
    <property type="entry name" value="HAD superfamily/HAD-like"/>
    <property type="match status" value="1"/>
</dbReference>
<organism evidence="2">
    <name type="scientific">Shrimp hemocyte iridescent virus</name>
    <dbReference type="NCBI Taxonomy" id="2039780"/>
    <lineage>
        <taxon>Viruses</taxon>
        <taxon>Varidnaviria</taxon>
        <taxon>Bamfordvirae</taxon>
        <taxon>Nucleocytoviricota</taxon>
        <taxon>Megaviricetes</taxon>
        <taxon>Pimascovirales</taxon>
        <taxon>Pimascovirales incertae sedis</taxon>
        <taxon>Iridoviridae</taxon>
        <taxon>Betairidovirinae</taxon>
        <taxon>Decapodiridovirus</taxon>
        <taxon>Decapodiridovirus litopenaeus1</taxon>
        <taxon>Decapod iridescent virus 1</taxon>
    </lineage>
</organism>
<reference evidence="2" key="1">
    <citation type="journal article" date="2017" name="Arch. Virol.">
        <title>Complete genome sequence of shrimp hemocyte iridescent virus (SHIV) isolated from white leg shrimp, Litopenaeus vannamei.</title>
        <authorList>
            <person name="Qiu L."/>
            <person name="Chen M.M."/>
            <person name="Wang R.Y."/>
            <person name="Wan X.Y."/>
            <person name="Li C."/>
            <person name="Zhang Q.L."/>
            <person name="Dong X."/>
            <person name="Yang B."/>
            <person name="Xiang J.H."/>
            <person name="Huang J."/>
        </authorList>
    </citation>
    <scope>NUCLEOTIDE SEQUENCE [LARGE SCALE GENOMIC DNA]</scope>
    <source>
        <strain evidence="2">20141215</strain>
    </source>
</reference>
<dbReference type="Proteomes" id="UP000297192">
    <property type="component" value="Segment"/>
</dbReference>
<keyword evidence="2" id="KW-0378">Hydrolase</keyword>
<accession>A0A291B0U8</accession>
<sequence>MYRFKKINILLDLDNTLISSISKKEEKPIFKPRMKQFRWENMEDYYKVFERPGLQPFLDYLFENFNVSVWTAASKSYALFIIEKFILQGHPERKLDYIFFSYHCKKSKRARQTQKSLDILKNEFDLLDYDMSKTYIIDDHPEVFSYQPENCINIKAFEFTDRKSWEDDELATNIIPRLERIRLG</sequence>
<proteinExistence type="predicted"/>
<dbReference type="InterPro" id="IPR036412">
    <property type="entry name" value="HAD-like_sf"/>
</dbReference>